<feature type="transmembrane region" description="Helical" evidence="8">
    <location>
        <begin position="322"/>
        <end position="340"/>
    </location>
</feature>
<keyword evidence="3" id="KW-1003">Cell membrane</keyword>
<dbReference type="Proteomes" id="UP000470404">
    <property type="component" value="Unassembled WGS sequence"/>
</dbReference>
<evidence type="ECO:0000256" key="6">
    <source>
        <dbReference type="ARBA" id="ARBA00023136"/>
    </source>
</evidence>
<keyword evidence="4 8" id="KW-0812">Transmembrane</keyword>
<feature type="transmembrane region" description="Helical" evidence="8">
    <location>
        <begin position="142"/>
        <end position="165"/>
    </location>
</feature>
<dbReference type="InterPro" id="IPR011701">
    <property type="entry name" value="MFS"/>
</dbReference>
<feature type="domain" description="Major facilitator superfamily (MFS) profile" evidence="9">
    <location>
        <begin position="4"/>
        <end position="413"/>
    </location>
</feature>
<keyword evidence="2" id="KW-0813">Transport</keyword>
<feature type="transmembrane region" description="Helical" evidence="8">
    <location>
        <begin position="389"/>
        <end position="408"/>
    </location>
</feature>
<feature type="transmembrane region" description="Helical" evidence="8">
    <location>
        <begin position="33"/>
        <end position="57"/>
    </location>
</feature>
<feature type="transmembrane region" description="Helical" evidence="8">
    <location>
        <begin position="265"/>
        <end position="288"/>
    </location>
</feature>
<feature type="region of interest" description="Disordered" evidence="7">
    <location>
        <begin position="419"/>
        <end position="439"/>
    </location>
</feature>
<evidence type="ECO:0000313" key="10">
    <source>
        <dbReference type="EMBL" id="NEC61159.1"/>
    </source>
</evidence>
<evidence type="ECO:0000256" key="2">
    <source>
        <dbReference type="ARBA" id="ARBA00022448"/>
    </source>
</evidence>
<evidence type="ECO:0000259" key="9">
    <source>
        <dbReference type="PROSITE" id="PS50850"/>
    </source>
</evidence>
<evidence type="ECO:0000256" key="3">
    <source>
        <dbReference type="ARBA" id="ARBA00022475"/>
    </source>
</evidence>
<evidence type="ECO:0000256" key="7">
    <source>
        <dbReference type="SAM" id="MobiDB-lite"/>
    </source>
</evidence>
<gene>
    <name evidence="10" type="ORF">G3I59_37575</name>
</gene>
<proteinExistence type="predicted"/>
<dbReference type="PROSITE" id="PS50850">
    <property type="entry name" value="MFS"/>
    <property type="match status" value="1"/>
</dbReference>
<keyword evidence="11" id="KW-1185">Reference proteome</keyword>
<feature type="transmembrane region" description="Helical" evidence="8">
    <location>
        <begin position="107"/>
        <end position="130"/>
    </location>
</feature>
<dbReference type="InterPro" id="IPR036259">
    <property type="entry name" value="MFS_trans_sf"/>
</dbReference>
<dbReference type="SUPFAM" id="SSF103473">
    <property type="entry name" value="MFS general substrate transporter"/>
    <property type="match status" value="1"/>
</dbReference>
<evidence type="ECO:0000256" key="1">
    <source>
        <dbReference type="ARBA" id="ARBA00004651"/>
    </source>
</evidence>
<accession>A0ABX0BZZ6</accession>
<dbReference type="InterPro" id="IPR020846">
    <property type="entry name" value="MFS_dom"/>
</dbReference>
<organism evidence="10 11">
    <name type="scientific">Amycolatopsis rubida</name>
    <dbReference type="NCBI Taxonomy" id="112413"/>
    <lineage>
        <taxon>Bacteria</taxon>
        <taxon>Bacillati</taxon>
        <taxon>Actinomycetota</taxon>
        <taxon>Actinomycetes</taxon>
        <taxon>Pseudonocardiales</taxon>
        <taxon>Pseudonocardiaceae</taxon>
        <taxon>Amycolatopsis</taxon>
    </lineage>
</organism>
<dbReference type="PROSITE" id="PS00217">
    <property type="entry name" value="SUGAR_TRANSPORT_2"/>
    <property type="match status" value="1"/>
</dbReference>
<dbReference type="Gene3D" id="1.20.1250.20">
    <property type="entry name" value="MFS general substrate transporter like domains"/>
    <property type="match status" value="1"/>
</dbReference>
<evidence type="ECO:0000256" key="4">
    <source>
        <dbReference type="ARBA" id="ARBA00022692"/>
    </source>
</evidence>
<dbReference type="InterPro" id="IPR005829">
    <property type="entry name" value="Sugar_transporter_CS"/>
</dbReference>
<keyword evidence="5 8" id="KW-1133">Transmembrane helix</keyword>
<name>A0ABX0BZZ6_9PSEU</name>
<feature type="transmembrane region" description="Helical" evidence="8">
    <location>
        <begin position="231"/>
        <end position="253"/>
    </location>
</feature>
<dbReference type="PANTHER" id="PTHR43045:SF2">
    <property type="entry name" value="INNER MEMBRANE METABOLITE TRANSPORT PROTEIN YHJE"/>
    <property type="match status" value="1"/>
</dbReference>
<dbReference type="PROSITE" id="PS00216">
    <property type="entry name" value="SUGAR_TRANSPORT_1"/>
    <property type="match status" value="1"/>
</dbReference>
<protein>
    <submittedName>
        <fullName evidence="10">MHS family MFS transporter</fullName>
    </submittedName>
</protein>
<dbReference type="EMBL" id="JAAGNC010000189">
    <property type="protein sequence ID" value="NEC61159.1"/>
    <property type="molecule type" value="Genomic_DNA"/>
</dbReference>
<feature type="transmembrane region" description="Helical" evidence="8">
    <location>
        <begin position="297"/>
        <end position="316"/>
    </location>
</feature>
<evidence type="ECO:0000313" key="11">
    <source>
        <dbReference type="Proteomes" id="UP000470404"/>
    </source>
</evidence>
<keyword evidence="6 8" id="KW-0472">Membrane</keyword>
<reference evidence="10 11" key="1">
    <citation type="submission" date="2020-01" db="EMBL/GenBank/DDBJ databases">
        <title>Insect and environment-associated Actinomycetes.</title>
        <authorList>
            <person name="Currrie C."/>
            <person name="Chevrette M."/>
            <person name="Carlson C."/>
            <person name="Stubbendieck R."/>
            <person name="Wendt-Pienkowski E."/>
        </authorList>
    </citation>
    <scope>NUCLEOTIDE SEQUENCE [LARGE SCALE GENOMIC DNA]</scope>
    <source>
        <strain evidence="10 11">SID8386</strain>
    </source>
</reference>
<sequence length="439" mass="45939">MRRVAAASFVGTLIEGYDFVIYGTAAALVFPRVFFPALGSAAALVASLATFGVAFLARPIGGVVFGHLGDRLGRKKTLVTTLVLMGTATVLIGLVPPASQIGVAAPILVVVLRFLQGISQGGEWAGAILFVTEHAPKAKRGFWAMFPVLGATLPVALGNATFLLTGAGMSSSAFLSYGWRIPFLASALLIAVGLYTRLKVDETPAFQGEQSRRGVARMPFVEAFKRQPRDIIVASGVGLMVFSLAYFSSTYLTSYGTGALHLPRTFVLTVSSVGGLFFSAGVVLSAALSDRIGRRRLLGALNILAVVWALVMFGILEAGSEVRFAAVVWVTFSIAGAGYAPLGAFLPEQFHTRYRYTATGIAYNLAGVIGGGIGPILAASLIANFGTPAFAAFLALLALIAAICTFSLREKGKLDPDTAEAARKAVPDNPDPSPRDAVS</sequence>
<feature type="transmembrane region" description="Helical" evidence="8">
    <location>
        <begin position="177"/>
        <end position="196"/>
    </location>
</feature>
<comment type="subcellular location">
    <subcellularLocation>
        <location evidence="1">Cell membrane</location>
        <topology evidence="1">Multi-pass membrane protein</topology>
    </subcellularLocation>
</comment>
<dbReference type="PANTHER" id="PTHR43045">
    <property type="entry name" value="SHIKIMATE TRANSPORTER"/>
    <property type="match status" value="1"/>
</dbReference>
<evidence type="ECO:0000256" key="8">
    <source>
        <dbReference type="SAM" id="Phobius"/>
    </source>
</evidence>
<comment type="caution">
    <text evidence="10">The sequence shown here is derived from an EMBL/GenBank/DDBJ whole genome shotgun (WGS) entry which is preliminary data.</text>
</comment>
<feature type="transmembrane region" description="Helical" evidence="8">
    <location>
        <begin position="78"/>
        <end position="95"/>
    </location>
</feature>
<evidence type="ECO:0000256" key="5">
    <source>
        <dbReference type="ARBA" id="ARBA00022989"/>
    </source>
</evidence>
<dbReference type="Pfam" id="PF07690">
    <property type="entry name" value="MFS_1"/>
    <property type="match status" value="1"/>
</dbReference>
<feature type="transmembrane region" description="Helical" evidence="8">
    <location>
        <begin position="361"/>
        <end position="383"/>
    </location>
</feature>